<evidence type="ECO:0000256" key="1">
    <source>
        <dbReference type="ARBA" id="ARBA00004389"/>
    </source>
</evidence>
<dbReference type="PROSITE" id="PS50294">
    <property type="entry name" value="WD_REPEATS_REGION"/>
    <property type="match status" value="1"/>
</dbReference>
<evidence type="ECO:0000313" key="13">
    <source>
        <dbReference type="EMBL" id="CRH00032.1"/>
    </source>
</evidence>
<evidence type="ECO:0000256" key="2">
    <source>
        <dbReference type="ARBA" id="ARBA00022448"/>
    </source>
</evidence>
<name>A0A1J1H9B3_PLARL</name>
<dbReference type="Proteomes" id="UP000220158">
    <property type="component" value="Chromosome 9"/>
</dbReference>
<dbReference type="PROSITE" id="PS50082">
    <property type="entry name" value="WD_REPEATS_2"/>
    <property type="match status" value="2"/>
</dbReference>
<keyword evidence="3 11" id="KW-0853">WD repeat</keyword>
<evidence type="ECO:0000256" key="11">
    <source>
        <dbReference type="PROSITE-ProRule" id="PRU00221"/>
    </source>
</evidence>
<evidence type="ECO:0000256" key="6">
    <source>
        <dbReference type="ARBA" id="ARBA00022824"/>
    </source>
</evidence>
<dbReference type="InterPro" id="IPR036322">
    <property type="entry name" value="WD40_repeat_dom_sf"/>
</dbReference>
<accession>A0A1J1H9B3</accession>
<dbReference type="GeneID" id="39736144"/>
<dbReference type="SMART" id="SM00320">
    <property type="entry name" value="WD40"/>
    <property type="match status" value="4"/>
</dbReference>
<feature type="repeat" description="WD" evidence="11">
    <location>
        <begin position="168"/>
        <end position="200"/>
    </location>
</feature>
<keyword evidence="2" id="KW-0813">Transport</keyword>
<keyword evidence="9 12" id="KW-1133">Transmembrane helix</keyword>
<protein>
    <submittedName>
        <fullName evidence="13">Guanine nucleotide-exchange factor SEC12, putative</fullName>
    </submittedName>
</protein>
<keyword evidence="4 12" id="KW-0812">Transmembrane</keyword>
<dbReference type="KEGG" id="prel:PRELSG_0913200"/>
<dbReference type="AlphaFoldDB" id="A0A1J1H9B3"/>
<evidence type="ECO:0000256" key="5">
    <source>
        <dbReference type="ARBA" id="ARBA00022737"/>
    </source>
</evidence>
<dbReference type="VEuPathDB" id="PlasmoDB:PRELSG_0913200"/>
<dbReference type="InterPro" id="IPR045260">
    <property type="entry name" value="Sec12-like"/>
</dbReference>
<evidence type="ECO:0000313" key="14">
    <source>
        <dbReference type="Proteomes" id="UP000220158"/>
    </source>
</evidence>
<sequence length="418" mass="48297">MNEIKVSYLNYPIYGIASNENYVVTSGGGGGKSYGIEDLLDVNIFNEKEKKLETIWSTTEQKGVIDSILYVEKYNIWIGSLKNECILFEINEETGPNILLNFITDFSEKNPRQIVVKFSGNEDFILTGGDDKTLRLWKLKFTKDSSCIPVNNNLYLDSKQAIEHLGDYIGHDESIKDCDISFDEKVISTCSSDYSLKIWDTFRYINLHTEFMKNPKNKDDKLIFRCCKFLKKSDLIREYTYTLLTAASSARGNSFLIIWSIYYNDKKDKFSCVKQNLIWLDERPCCNMAISTNENFLALGFSTGSLKLYNSKYSLLAHFKKHELPITAMCFTKNDKFLLAAGADYSISCVDINCFNFRFFKKIWKFFVFLFILLIIFVILLDCFNVGYDLHISGPITDKLKFNKTNVIKQKNQLLDEL</sequence>
<dbReference type="Gene3D" id="2.130.10.10">
    <property type="entry name" value="YVTN repeat-like/Quinoprotein amine dehydrogenase"/>
    <property type="match status" value="1"/>
</dbReference>
<dbReference type="GO" id="GO:0015031">
    <property type="term" value="P:protein transport"/>
    <property type="evidence" value="ECO:0007669"/>
    <property type="project" value="UniProtKB-KW"/>
</dbReference>
<dbReference type="GO" id="GO:0006888">
    <property type="term" value="P:endoplasmic reticulum to Golgi vesicle-mediated transport"/>
    <property type="evidence" value="ECO:0007669"/>
    <property type="project" value="TreeGrafter"/>
</dbReference>
<dbReference type="SUPFAM" id="SSF69322">
    <property type="entry name" value="Tricorn protease domain 2"/>
    <property type="match status" value="1"/>
</dbReference>
<dbReference type="GO" id="GO:0003400">
    <property type="term" value="P:regulation of COPII vesicle coating"/>
    <property type="evidence" value="ECO:0007669"/>
    <property type="project" value="TreeGrafter"/>
</dbReference>
<evidence type="ECO:0000256" key="4">
    <source>
        <dbReference type="ARBA" id="ARBA00022692"/>
    </source>
</evidence>
<evidence type="ECO:0000256" key="12">
    <source>
        <dbReference type="SAM" id="Phobius"/>
    </source>
</evidence>
<dbReference type="GO" id="GO:0005085">
    <property type="term" value="F:guanyl-nucleotide exchange factor activity"/>
    <property type="evidence" value="ECO:0007669"/>
    <property type="project" value="InterPro"/>
</dbReference>
<keyword evidence="7" id="KW-0931">ER-Golgi transport</keyword>
<organism evidence="13 14">
    <name type="scientific">Plasmodium relictum</name>
    <dbReference type="NCBI Taxonomy" id="85471"/>
    <lineage>
        <taxon>Eukaryota</taxon>
        <taxon>Sar</taxon>
        <taxon>Alveolata</taxon>
        <taxon>Apicomplexa</taxon>
        <taxon>Aconoidasida</taxon>
        <taxon>Haemosporida</taxon>
        <taxon>Plasmodiidae</taxon>
        <taxon>Plasmodium</taxon>
        <taxon>Plasmodium (Haemamoeba)</taxon>
    </lineage>
</organism>
<dbReference type="PANTHER" id="PTHR23284">
    <property type="entry name" value="PROLACTIN REGULATORY ELEMENT BINDING PROTEIN"/>
    <property type="match status" value="1"/>
</dbReference>
<evidence type="ECO:0000256" key="10">
    <source>
        <dbReference type="ARBA" id="ARBA00023136"/>
    </source>
</evidence>
<dbReference type="RefSeq" id="XP_028533037.1">
    <property type="nucleotide sequence ID" value="XM_028676561.1"/>
</dbReference>
<reference evidence="13 14" key="1">
    <citation type="submission" date="2015-04" db="EMBL/GenBank/DDBJ databases">
        <authorList>
            <consortium name="Pathogen Informatics"/>
        </authorList>
    </citation>
    <scope>NUCLEOTIDE SEQUENCE [LARGE SCALE GENOMIC DNA]</scope>
    <source>
        <strain evidence="13 14">SGS1</strain>
    </source>
</reference>
<dbReference type="InterPro" id="IPR015943">
    <property type="entry name" value="WD40/YVTN_repeat-like_dom_sf"/>
</dbReference>
<keyword evidence="8" id="KW-0653">Protein transport</keyword>
<keyword evidence="5" id="KW-0677">Repeat</keyword>
<feature type="transmembrane region" description="Helical" evidence="12">
    <location>
        <begin position="366"/>
        <end position="388"/>
    </location>
</feature>
<keyword evidence="14" id="KW-1185">Reference proteome</keyword>
<evidence type="ECO:0000256" key="7">
    <source>
        <dbReference type="ARBA" id="ARBA00022892"/>
    </source>
</evidence>
<evidence type="ECO:0000256" key="3">
    <source>
        <dbReference type="ARBA" id="ARBA00022574"/>
    </source>
</evidence>
<dbReference type="PANTHER" id="PTHR23284:SF0">
    <property type="entry name" value="PROLACTIN REGULATORY ELEMENT-BINDING PROTEIN"/>
    <property type="match status" value="1"/>
</dbReference>
<feature type="repeat" description="WD" evidence="11">
    <location>
        <begin position="116"/>
        <end position="140"/>
    </location>
</feature>
<dbReference type="GO" id="GO:0005789">
    <property type="term" value="C:endoplasmic reticulum membrane"/>
    <property type="evidence" value="ECO:0007669"/>
    <property type="project" value="UniProtKB-SubCell"/>
</dbReference>
<proteinExistence type="predicted"/>
<dbReference type="OMA" id="DDRPCCN"/>
<dbReference type="OrthoDB" id="2013972at2759"/>
<comment type="subcellular location">
    <subcellularLocation>
        <location evidence="1">Endoplasmic reticulum membrane</location>
        <topology evidence="1">Single-pass membrane protein</topology>
    </subcellularLocation>
</comment>
<evidence type="ECO:0000256" key="8">
    <source>
        <dbReference type="ARBA" id="ARBA00022927"/>
    </source>
</evidence>
<keyword evidence="10 12" id="KW-0472">Membrane</keyword>
<evidence type="ECO:0000256" key="9">
    <source>
        <dbReference type="ARBA" id="ARBA00022989"/>
    </source>
</evidence>
<keyword evidence="6" id="KW-0256">Endoplasmic reticulum</keyword>
<dbReference type="SUPFAM" id="SSF50978">
    <property type="entry name" value="WD40 repeat-like"/>
    <property type="match status" value="1"/>
</dbReference>
<gene>
    <name evidence="13" type="primary">SEC12</name>
    <name evidence="13" type="ORF">PRELSG_0913200</name>
</gene>
<dbReference type="Pfam" id="PF00400">
    <property type="entry name" value="WD40"/>
    <property type="match status" value="3"/>
</dbReference>
<dbReference type="InterPro" id="IPR001680">
    <property type="entry name" value="WD40_rpt"/>
</dbReference>
<dbReference type="EMBL" id="LN835304">
    <property type="protein sequence ID" value="CRH00032.1"/>
    <property type="molecule type" value="Genomic_DNA"/>
</dbReference>